<dbReference type="InterPro" id="IPR000631">
    <property type="entry name" value="CARKD"/>
</dbReference>
<evidence type="ECO:0000256" key="5">
    <source>
        <dbReference type="ARBA" id="ARBA00023239"/>
    </source>
</evidence>
<reference evidence="8 9" key="1">
    <citation type="journal article" date="2015" name="Nature">
        <title>rRNA introns, odd ribosomes, and small enigmatic genomes across a large radiation of phyla.</title>
        <authorList>
            <person name="Brown C.T."/>
            <person name="Hug L.A."/>
            <person name="Thomas B.C."/>
            <person name="Sharon I."/>
            <person name="Castelle C.J."/>
            <person name="Singh A."/>
            <person name="Wilkins M.J."/>
            <person name="Williams K.H."/>
            <person name="Banfield J.F."/>
        </authorList>
    </citation>
    <scope>NUCLEOTIDE SEQUENCE [LARGE SCALE GENOMIC DNA]</scope>
</reference>
<dbReference type="GO" id="GO:0046496">
    <property type="term" value="P:nicotinamide nucleotide metabolic process"/>
    <property type="evidence" value="ECO:0007669"/>
    <property type="project" value="UniProtKB-UniRule"/>
</dbReference>
<evidence type="ECO:0000256" key="2">
    <source>
        <dbReference type="ARBA" id="ARBA00022840"/>
    </source>
</evidence>
<feature type="binding site" evidence="6">
    <location>
        <position position="119"/>
    </location>
    <ligand>
        <name>(6S)-NADPHX</name>
        <dbReference type="ChEBI" id="CHEBI:64076"/>
    </ligand>
</feature>
<dbReference type="InterPro" id="IPR029056">
    <property type="entry name" value="Ribokinase-like"/>
</dbReference>
<dbReference type="Gene3D" id="3.40.1190.20">
    <property type="match status" value="1"/>
</dbReference>
<dbReference type="GO" id="GO:0110051">
    <property type="term" value="P:metabolite repair"/>
    <property type="evidence" value="ECO:0007669"/>
    <property type="project" value="TreeGrafter"/>
</dbReference>
<evidence type="ECO:0000259" key="7">
    <source>
        <dbReference type="PROSITE" id="PS51383"/>
    </source>
</evidence>
<feature type="binding site" evidence="6">
    <location>
        <position position="59"/>
    </location>
    <ligand>
        <name>(6S)-NADPHX</name>
        <dbReference type="ChEBI" id="CHEBI:64076"/>
    </ligand>
</feature>
<dbReference type="SUPFAM" id="SSF53613">
    <property type="entry name" value="Ribokinase-like"/>
    <property type="match status" value="1"/>
</dbReference>
<comment type="cofactor">
    <cofactor evidence="6">
        <name>Mg(2+)</name>
        <dbReference type="ChEBI" id="CHEBI:18420"/>
    </cofactor>
</comment>
<keyword evidence="2 6" id="KW-0067">ATP-binding</keyword>
<dbReference type="EMBL" id="LCKO01000004">
    <property type="protein sequence ID" value="KKU00513.1"/>
    <property type="molecule type" value="Genomic_DNA"/>
</dbReference>
<dbReference type="GO" id="GO:0005524">
    <property type="term" value="F:ATP binding"/>
    <property type="evidence" value="ECO:0007669"/>
    <property type="project" value="UniProtKB-KW"/>
</dbReference>
<keyword evidence="5 6" id="KW-0456">Lyase</keyword>
<keyword evidence="3 6" id="KW-0521">NADP</keyword>
<dbReference type="EC" id="4.2.1.136" evidence="6"/>
<accession>A0A837IQ15</accession>
<evidence type="ECO:0000256" key="1">
    <source>
        <dbReference type="ARBA" id="ARBA00022741"/>
    </source>
</evidence>
<comment type="function">
    <text evidence="6">Catalyzes the dehydration of the S-form of NAD(P)HX at the expense of ADP, which is converted to AMP. Together with NAD(P)HX epimerase, which catalyzes the epimerization of the S- and R-forms, the enzyme allows the repair of both epimers of NAD(P)HX, a damaged form of NAD(P)H that is a result of enzymatic or heat-dependent hydration.</text>
</comment>
<comment type="caution">
    <text evidence="6">Lacks conserved residue(s) required for the propagation of feature annotation.</text>
</comment>
<evidence type="ECO:0000313" key="8">
    <source>
        <dbReference type="EMBL" id="KKU00513.1"/>
    </source>
</evidence>
<comment type="catalytic activity">
    <reaction evidence="6">
        <text>(6S)-NADPHX + ADP = AMP + phosphate + NADPH + H(+)</text>
        <dbReference type="Rhea" id="RHEA:32235"/>
        <dbReference type="ChEBI" id="CHEBI:15378"/>
        <dbReference type="ChEBI" id="CHEBI:43474"/>
        <dbReference type="ChEBI" id="CHEBI:57783"/>
        <dbReference type="ChEBI" id="CHEBI:64076"/>
        <dbReference type="ChEBI" id="CHEBI:456215"/>
        <dbReference type="ChEBI" id="CHEBI:456216"/>
        <dbReference type="EC" id="4.2.1.136"/>
    </reaction>
</comment>
<dbReference type="AlphaFoldDB" id="A0A837IQ15"/>
<comment type="catalytic activity">
    <reaction evidence="6">
        <text>(6S)-NADHX + ADP = AMP + phosphate + NADH + H(+)</text>
        <dbReference type="Rhea" id="RHEA:32223"/>
        <dbReference type="ChEBI" id="CHEBI:15378"/>
        <dbReference type="ChEBI" id="CHEBI:43474"/>
        <dbReference type="ChEBI" id="CHEBI:57945"/>
        <dbReference type="ChEBI" id="CHEBI:64074"/>
        <dbReference type="ChEBI" id="CHEBI:456215"/>
        <dbReference type="ChEBI" id="CHEBI:456216"/>
        <dbReference type="EC" id="4.2.1.136"/>
    </reaction>
</comment>
<evidence type="ECO:0000256" key="3">
    <source>
        <dbReference type="ARBA" id="ARBA00022857"/>
    </source>
</evidence>
<feature type="binding site" evidence="6">
    <location>
        <begin position="216"/>
        <end position="220"/>
    </location>
    <ligand>
        <name>AMP</name>
        <dbReference type="ChEBI" id="CHEBI:456215"/>
    </ligand>
</feature>
<feature type="domain" description="YjeF C-terminal" evidence="7">
    <location>
        <begin position="24"/>
        <end position="302"/>
    </location>
</feature>
<name>A0A837IQ15_9BACT</name>
<dbReference type="Proteomes" id="UP000034078">
    <property type="component" value="Unassembled WGS sequence"/>
</dbReference>
<gene>
    <name evidence="6" type="primary">nnrD</name>
    <name evidence="8" type="ORF">UX01_C0004G0080</name>
</gene>
<feature type="binding site" evidence="6">
    <location>
        <position position="244"/>
    </location>
    <ligand>
        <name>AMP</name>
        <dbReference type="ChEBI" id="CHEBI:456215"/>
    </ligand>
</feature>
<dbReference type="PANTHER" id="PTHR12592">
    <property type="entry name" value="ATP-DEPENDENT (S)-NAD(P)H-HYDRATE DEHYDRATASE FAMILY MEMBER"/>
    <property type="match status" value="1"/>
</dbReference>
<sequence>MKIGDPIRPGPDRSKIGDVKIETFDKSWFEDSKTLKNIVGKHAAGQVTIIGGSKLFHGAPLLALRGAARIAGMVYFSTPDEDKEVADKIKTGLSSFVWVPYEEAGNYIAKSDAVLIGPGMMRSHIKEQNFVCDREGEATRRRCQDLFDKHADRKWVIDGGALQVVSVEKMPRGAVVTPNDKEFEMMFGQKIEEEIEKRGEQILSLAKKYHLVILTKDKISIVSDGERVVKILGGNDGLVKGGIGDTIAGVLAGFLAKDEPIFAAAAASYLVKGAAEKLAERQGYMFNADDVVNMVPEIYGEAVNNL</sequence>
<dbReference type="PROSITE" id="PS51383">
    <property type="entry name" value="YJEF_C_3"/>
    <property type="match status" value="1"/>
</dbReference>
<evidence type="ECO:0000256" key="4">
    <source>
        <dbReference type="ARBA" id="ARBA00023027"/>
    </source>
</evidence>
<feature type="binding site" evidence="6">
    <location>
        <position position="245"/>
    </location>
    <ligand>
        <name>(6S)-NADPHX</name>
        <dbReference type="ChEBI" id="CHEBI:64076"/>
    </ligand>
</feature>
<dbReference type="PANTHER" id="PTHR12592:SF0">
    <property type="entry name" value="ATP-DEPENDENT (S)-NAD(P)H-HYDRATE DEHYDRATASE"/>
    <property type="match status" value="1"/>
</dbReference>
<comment type="similarity">
    <text evidence="6">Belongs to the NnrD/CARKD family.</text>
</comment>
<evidence type="ECO:0000256" key="6">
    <source>
        <dbReference type="HAMAP-Rule" id="MF_01965"/>
    </source>
</evidence>
<comment type="subunit">
    <text evidence="6">Homotetramer.</text>
</comment>
<proteinExistence type="inferred from homology"/>
<dbReference type="CDD" id="cd01171">
    <property type="entry name" value="YXKO-related"/>
    <property type="match status" value="1"/>
</dbReference>
<keyword evidence="1 6" id="KW-0547">Nucleotide-binding</keyword>
<keyword evidence="4 6" id="KW-0520">NAD</keyword>
<organism evidence="8 9">
    <name type="scientific">Candidatus Collierbacteria bacterium GW2011_GWB2_45_17</name>
    <dbReference type="NCBI Taxonomy" id="1618388"/>
    <lineage>
        <taxon>Bacteria</taxon>
        <taxon>Candidatus Collieribacteriota</taxon>
    </lineage>
</organism>
<dbReference type="Pfam" id="PF01256">
    <property type="entry name" value="Carb_kinase"/>
    <property type="match status" value="1"/>
</dbReference>
<dbReference type="GO" id="GO:0052855">
    <property type="term" value="F:ADP-dependent NAD(P)H-hydrate dehydratase activity"/>
    <property type="evidence" value="ECO:0007669"/>
    <property type="project" value="UniProtKB-UniRule"/>
</dbReference>
<comment type="caution">
    <text evidence="8">The sequence shown here is derived from an EMBL/GenBank/DDBJ whole genome shotgun (WGS) entry which is preliminary data.</text>
</comment>
<evidence type="ECO:0000313" key="9">
    <source>
        <dbReference type="Proteomes" id="UP000034078"/>
    </source>
</evidence>
<protein>
    <recommendedName>
        <fullName evidence="6">ADP-dependent (S)-NAD(P)H-hydrate dehydratase</fullName>
        <ecNumber evidence="6">4.2.1.136</ecNumber>
    </recommendedName>
    <alternativeName>
        <fullName evidence="6">ADP-dependent NAD(P)HX dehydratase</fullName>
    </alternativeName>
</protein>
<dbReference type="HAMAP" id="MF_01965">
    <property type="entry name" value="NADHX_dehydratase"/>
    <property type="match status" value="1"/>
</dbReference>